<dbReference type="GO" id="GO:0005737">
    <property type="term" value="C:cytoplasm"/>
    <property type="evidence" value="ECO:0007669"/>
    <property type="project" value="TreeGrafter"/>
</dbReference>
<feature type="region of interest" description="Disordered" evidence="1">
    <location>
        <begin position="528"/>
        <end position="594"/>
    </location>
</feature>
<dbReference type="GO" id="GO:0031124">
    <property type="term" value="P:mRNA 3'-end processing"/>
    <property type="evidence" value="ECO:0007669"/>
    <property type="project" value="InterPro"/>
</dbReference>
<dbReference type="Gene3D" id="1.25.40.90">
    <property type="match status" value="1"/>
</dbReference>
<reference evidence="3 4" key="1">
    <citation type="submission" date="2017-06" db="EMBL/GenBank/DDBJ databases">
        <title>A platform for efficient transgenesis in Macrostomum lignano, a flatworm model organism for stem cell research.</title>
        <authorList>
            <person name="Berezikov E."/>
        </authorList>
    </citation>
    <scope>NUCLEOTIDE SEQUENCE [LARGE SCALE GENOMIC DNA]</scope>
    <source>
        <strain evidence="3">DV1</strain>
        <tissue evidence="3">Whole organism</tissue>
    </source>
</reference>
<feature type="region of interest" description="Disordered" evidence="1">
    <location>
        <begin position="304"/>
        <end position="339"/>
    </location>
</feature>
<dbReference type="OrthoDB" id="343582at2759"/>
<dbReference type="InterPro" id="IPR045154">
    <property type="entry name" value="PCF11-like"/>
</dbReference>
<accession>A0A267FE17</accession>
<feature type="compositionally biased region" description="Basic and acidic residues" evidence="1">
    <location>
        <begin position="627"/>
        <end position="643"/>
    </location>
</feature>
<gene>
    <name evidence="3" type="ORF">BOX15_Mlig014301g1</name>
</gene>
<dbReference type="GO" id="GO:0006369">
    <property type="term" value="P:termination of RNA polymerase II transcription"/>
    <property type="evidence" value="ECO:0007669"/>
    <property type="project" value="InterPro"/>
</dbReference>
<dbReference type="Proteomes" id="UP000215902">
    <property type="component" value="Unassembled WGS sequence"/>
</dbReference>
<dbReference type="InterPro" id="IPR006569">
    <property type="entry name" value="CID_dom"/>
</dbReference>
<feature type="compositionally biased region" description="Pro residues" evidence="1">
    <location>
        <begin position="307"/>
        <end position="322"/>
    </location>
</feature>
<proteinExistence type="predicted"/>
<protein>
    <recommendedName>
        <fullName evidence="2">CID domain-containing protein</fullName>
    </recommendedName>
</protein>
<dbReference type="SMART" id="SM00582">
    <property type="entry name" value="RPR"/>
    <property type="match status" value="1"/>
</dbReference>
<dbReference type="PANTHER" id="PTHR15921:SF3">
    <property type="entry name" value="PRE-MRNA CLEAVAGE COMPLEX 2 PROTEIN PCF11"/>
    <property type="match status" value="1"/>
</dbReference>
<evidence type="ECO:0000313" key="4">
    <source>
        <dbReference type="Proteomes" id="UP000215902"/>
    </source>
</evidence>
<evidence type="ECO:0000259" key="2">
    <source>
        <dbReference type="PROSITE" id="PS51391"/>
    </source>
</evidence>
<feature type="region of interest" description="Disordered" evidence="1">
    <location>
        <begin position="614"/>
        <end position="679"/>
    </location>
</feature>
<dbReference type="GO" id="GO:0005849">
    <property type="term" value="C:mRNA cleavage factor complex"/>
    <property type="evidence" value="ECO:0007669"/>
    <property type="project" value="TreeGrafter"/>
</dbReference>
<dbReference type="AlphaFoldDB" id="A0A267FE17"/>
<name>A0A267FE17_9PLAT</name>
<feature type="compositionally biased region" description="Low complexity" evidence="1">
    <location>
        <begin position="574"/>
        <end position="586"/>
    </location>
</feature>
<dbReference type="InterPro" id="IPR008942">
    <property type="entry name" value="ENTH_VHS"/>
</dbReference>
<feature type="compositionally biased region" description="Low complexity" evidence="1">
    <location>
        <begin position="323"/>
        <end position="332"/>
    </location>
</feature>
<evidence type="ECO:0000313" key="3">
    <source>
        <dbReference type="EMBL" id="PAA71998.1"/>
    </source>
</evidence>
<sequence length="922" mass="98858">MEDVNDIIDSYETTLIEQFDRPEKRTIDNLTAVIKGYLTHEECSLISQRMCELIERRLKQAKTPQERLAYLCLIDSIVKQLPQSPYAKLFSVGIASAFVAALVATDSDEARQQMFEIRRAWIGVFPDSVMRELDLAVRAIDPGWPVLADFSGGSASVTTNRAARLGAGQLGGGGGRPDDVDMRSSWRQYRQRERQLPTAPQQPPRSLQPLPHPAGGSLDQQQAAIEALLRRVKPESLGSEARHQLLGCVRELHRLSEPDSSGRRLAESLAATLQGGSRHDNLEVPAEQIPEQVDSALEQLLSGMTPAVPPAPAPQPPPPPSQQAPLPTTATPFSSSLSTSTIPPVGVTAALEATPNFSQIGCDPRLLAPIKDSRSEAQRDILVDGEIRRLALDRVQPLLVDKGESRVIRFRFPQGAAVFLEWEGGPDPVRLRIGDFTKVLFGRRPFIVCLGGPGHELIIHGKPFNVPFNEPKLVPIRAGFFRAVYQVRLQAVILPGGLPVTPALDVGPPVPAQWLQWAQTGAFGAVNQLHKPPLNPMRPPGGSSGGRAPGFFNSQNPYNSRLPPPPPSMPPLATTQQQQLQHPSTTSASRSQPPDVLKMLDSLVKAGLVNSANRLKKSASSEVGAVGEKRRTDGSADGCETKRGRLAAGGDNSADEDPEFDKPSGPEDPSAPSGIDYDSDVDLPVDLTDLVEEKLEQRLPAVTYRLVGGFQCPQCTLRFTRGPESASFRRHMDEHYRRRVLQRHNPPAKCRAWYPHWSQLVKPADEFSTASVADFDADFSGGPATAAVAAATAAATDGIAGFSSGFSTSEPDPGSAAAAASASSTAAAAAAAVASGVPARSNPELNVCGVCYEQFDTRWDDDTEDWLLRDCVELGGGIYHPVCAEDAGKATSGSDQPGDTAASSTSATAALLSILKEAVGLQ</sequence>
<organism evidence="3 4">
    <name type="scientific">Macrostomum lignano</name>
    <dbReference type="NCBI Taxonomy" id="282301"/>
    <lineage>
        <taxon>Eukaryota</taxon>
        <taxon>Metazoa</taxon>
        <taxon>Spiralia</taxon>
        <taxon>Lophotrochozoa</taxon>
        <taxon>Platyhelminthes</taxon>
        <taxon>Rhabditophora</taxon>
        <taxon>Macrostomorpha</taxon>
        <taxon>Macrostomida</taxon>
        <taxon>Macrostomidae</taxon>
        <taxon>Macrostomum</taxon>
    </lineage>
</organism>
<dbReference type="SUPFAM" id="SSF48464">
    <property type="entry name" value="ENTH/VHS domain"/>
    <property type="match status" value="1"/>
</dbReference>
<evidence type="ECO:0000256" key="1">
    <source>
        <dbReference type="SAM" id="MobiDB-lite"/>
    </source>
</evidence>
<keyword evidence="4" id="KW-1185">Reference proteome</keyword>
<dbReference type="EMBL" id="NIVC01001121">
    <property type="protein sequence ID" value="PAA71998.1"/>
    <property type="molecule type" value="Genomic_DNA"/>
</dbReference>
<comment type="caution">
    <text evidence="3">The sequence shown here is derived from an EMBL/GenBank/DDBJ whole genome shotgun (WGS) entry which is preliminary data.</text>
</comment>
<dbReference type="GO" id="GO:0000993">
    <property type="term" value="F:RNA polymerase II complex binding"/>
    <property type="evidence" value="ECO:0007669"/>
    <property type="project" value="InterPro"/>
</dbReference>
<feature type="region of interest" description="Disordered" evidence="1">
    <location>
        <begin position="188"/>
        <end position="219"/>
    </location>
</feature>
<dbReference type="GO" id="GO:0003729">
    <property type="term" value="F:mRNA binding"/>
    <property type="evidence" value="ECO:0007669"/>
    <property type="project" value="InterPro"/>
</dbReference>
<dbReference type="PROSITE" id="PS51391">
    <property type="entry name" value="CID"/>
    <property type="match status" value="1"/>
</dbReference>
<dbReference type="PANTHER" id="PTHR15921">
    <property type="entry name" value="PRE-MRNA CLEAVAGE COMPLEX II"/>
    <property type="match status" value="1"/>
</dbReference>
<feature type="domain" description="CID" evidence="2">
    <location>
        <begin position="3"/>
        <end position="141"/>
    </location>
</feature>
<dbReference type="STRING" id="282301.A0A267FE17"/>